<comment type="similarity">
    <text evidence="1">Belongs to the carbon-nitrogen hydrolase superfamily. NIT1/NIT2 family.</text>
</comment>
<comment type="caution">
    <text evidence="4">The sequence shown here is derived from an EMBL/GenBank/DDBJ whole genome shotgun (WGS) entry which is preliminary data.</text>
</comment>
<dbReference type="RefSeq" id="WP_008475233.1">
    <property type="nucleotide sequence ID" value="NZ_CAGS01000066.1"/>
</dbReference>
<dbReference type="SUPFAM" id="SSF56317">
    <property type="entry name" value="Carbon-nitrogen hydrolase"/>
    <property type="match status" value="1"/>
</dbReference>
<dbReference type="PANTHER" id="PTHR23088:SF27">
    <property type="entry name" value="DEAMINATED GLUTATHIONE AMIDASE"/>
    <property type="match status" value="1"/>
</dbReference>
<evidence type="ECO:0000259" key="3">
    <source>
        <dbReference type="PROSITE" id="PS50263"/>
    </source>
</evidence>
<dbReference type="InterPro" id="IPR036526">
    <property type="entry name" value="C-N_Hydrolase_sf"/>
</dbReference>
<evidence type="ECO:0000313" key="4">
    <source>
        <dbReference type="EMBL" id="CCF82802.1"/>
    </source>
</evidence>
<dbReference type="Pfam" id="PF00795">
    <property type="entry name" value="CN_hydrolase"/>
    <property type="match status" value="1"/>
</dbReference>
<evidence type="ECO:0000256" key="2">
    <source>
        <dbReference type="ARBA" id="ARBA00022801"/>
    </source>
</evidence>
<gene>
    <name evidence="4" type="ORF">NITHO_1580011</name>
</gene>
<keyword evidence="5" id="KW-1185">Reference proteome</keyword>
<dbReference type="GO" id="GO:0016811">
    <property type="term" value="F:hydrolase activity, acting on carbon-nitrogen (but not peptide) bonds, in linear amides"/>
    <property type="evidence" value="ECO:0007669"/>
    <property type="project" value="InterPro"/>
</dbReference>
<dbReference type="EC" id="3.5.-.-" evidence="4"/>
<dbReference type="InterPro" id="IPR001110">
    <property type="entry name" value="UPF0012_CS"/>
</dbReference>
<keyword evidence="2 4" id="KW-0378">Hydrolase</keyword>
<dbReference type="AlphaFoldDB" id="I4EDP0"/>
<feature type="domain" description="CN hydrolase" evidence="3">
    <location>
        <begin position="5"/>
        <end position="251"/>
    </location>
</feature>
<dbReference type="PROSITE" id="PS50263">
    <property type="entry name" value="CN_HYDROLASE"/>
    <property type="match status" value="1"/>
</dbReference>
<sequence>MTKRLRIATLQMCSGTNLDENLAVALNLLDRAASSGAGVAVLPEFWDYMGPEEHASDIATTVPGPLTEALAAKAREHGIFIYGGSIHERTDDDSRRYNTTVLIDPDGRIAARYRKIHLFDVSFAGQFAHQESATIRPGTEIVTSSIDDIPVGFSTCYDLRFPELFRILALRGAEVIFLPAAFTLHTGKDHWEILLRARAIENQCFMVAAAQFGKHPGGPVTYGRAMIVDPWGLILAQAPDGTSMAVAELDFSALERIRSELPSLRNRCAGRYVWPEETAP</sequence>
<dbReference type="PANTHER" id="PTHR23088">
    <property type="entry name" value="NITRILASE-RELATED"/>
    <property type="match status" value="1"/>
</dbReference>
<dbReference type="OrthoDB" id="9811121at2"/>
<reference evidence="4 5" key="1">
    <citation type="journal article" date="2012" name="ISME J.">
        <title>Nitrification expanded: discovery, physiology and genomics of a nitrite-oxidizing bacterium from the phylum Chloroflexi.</title>
        <authorList>
            <person name="Sorokin D.Y."/>
            <person name="Lucker S."/>
            <person name="Vejmelkova D."/>
            <person name="Kostrikina N.A."/>
            <person name="Kleerebezem R."/>
            <person name="Rijpstra W.I."/>
            <person name="Damste J.S."/>
            <person name="Le Paslier D."/>
            <person name="Muyzer G."/>
            <person name="Wagner M."/>
            <person name="van Loosdrecht M.C."/>
            <person name="Daims H."/>
        </authorList>
    </citation>
    <scope>NUCLEOTIDE SEQUENCE [LARGE SCALE GENOMIC DNA]</scope>
    <source>
        <strain evidence="5">none</strain>
    </source>
</reference>
<protein>
    <submittedName>
        <fullName evidence="4">Putative enzyme</fullName>
        <ecNumber evidence="4">3.5.-.-</ecNumber>
    </submittedName>
</protein>
<dbReference type="Proteomes" id="UP000004221">
    <property type="component" value="Unassembled WGS sequence"/>
</dbReference>
<organism evidence="4 5">
    <name type="scientific">Nitrolancea hollandica Lb</name>
    <dbReference type="NCBI Taxonomy" id="1129897"/>
    <lineage>
        <taxon>Bacteria</taxon>
        <taxon>Pseudomonadati</taxon>
        <taxon>Thermomicrobiota</taxon>
        <taxon>Thermomicrobia</taxon>
        <taxon>Sphaerobacterales</taxon>
        <taxon>Sphaerobacterineae</taxon>
        <taxon>Sphaerobacteraceae</taxon>
        <taxon>Nitrolancea</taxon>
    </lineage>
</organism>
<dbReference type="InterPro" id="IPR045254">
    <property type="entry name" value="Nit1/2_C-N_Hydrolase"/>
</dbReference>
<dbReference type="CDD" id="cd07572">
    <property type="entry name" value="nit"/>
    <property type="match status" value="1"/>
</dbReference>
<dbReference type="InterPro" id="IPR003010">
    <property type="entry name" value="C-N_Hydrolase"/>
</dbReference>
<dbReference type="EMBL" id="CAGS01000066">
    <property type="protein sequence ID" value="CCF82802.1"/>
    <property type="molecule type" value="Genomic_DNA"/>
</dbReference>
<dbReference type="Gene3D" id="3.60.110.10">
    <property type="entry name" value="Carbon-nitrogen hydrolase"/>
    <property type="match status" value="1"/>
</dbReference>
<name>I4EDP0_9BACT</name>
<evidence type="ECO:0000313" key="5">
    <source>
        <dbReference type="Proteomes" id="UP000004221"/>
    </source>
</evidence>
<accession>I4EDP0</accession>
<proteinExistence type="inferred from homology"/>
<dbReference type="PROSITE" id="PS01227">
    <property type="entry name" value="UPF0012"/>
    <property type="match status" value="1"/>
</dbReference>
<evidence type="ECO:0000256" key="1">
    <source>
        <dbReference type="ARBA" id="ARBA00010613"/>
    </source>
</evidence>